<dbReference type="HOGENOM" id="CLU_047691_15_4_11"/>
<dbReference type="InterPro" id="IPR013324">
    <property type="entry name" value="RNA_pol_sigma_r3/r4-like"/>
</dbReference>
<keyword evidence="2" id="KW-0805">Transcription regulation</keyword>
<dbReference type="Pfam" id="PF04542">
    <property type="entry name" value="Sigma70_r2"/>
    <property type="match status" value="1"/>
</dbReference>
<dbReference type="InterPro" id="IPR007630">
    <property type="entry name" value="RNA_pol_sigma70_r4"/>
</dbReference>
<feature type="domain" description="RNA polymerase sigma-70 region 4" evidence="7">
    <location>
        <begin position="114"/>
        <end position="162"/>
    </location>
</feature>
<evidence type="ECO:0000259" key="7">
    <source>
        <dbReference type="Pfam" id="PF04545"/>
    </source>
</evidence>
<dbReference type="RefSeq" id="WP_012923282.1">
    <property type="nucleotide sequence ID" value="NC_013729.1"/>
</dbReference>
<proteinExistence type="inferred from homology"/>
<keyword evidence="3" id="KW-0731">Sigma factor</keyword>
<keyword evidence="4" id="KW-0238">DNA-binding</keyword>
<organism evidence="8 9">
    <name type="scientific">Kribbella flavida (strain DSM 17836 / JCM 10339 / NBRC 14399)</name>
    <dbReference type="NCBI Taxonomy" id="479435"/>
    <lineage>
        <taxon>Bacteria</taxon>
        <taxon>Bacillati</taxon>
        <taxon>Actinomycetota</taxon>
        <taxon>Actinomycetes</taxon>
        <taxon>Propionibacteriales</taxon>
        <taxon>Kribbellaceae</taxon>
        <taxon>Kribbella</taxon>
    </lineage>
</organism>
<dbReference type="EMBL" id="CP001736">
    <property type="protein sequence ID" value="ADB34728.1"/>
    <property type="molecule type" value="Genomic_DNA"/>
</dbReference>
<feature type="domain" description="RNA polymerase sigma-70 region 2" evidence="6">
    <location>
        <begin position="14"/>
        <end position="79"/>
    </location>
</feature>
<evidence type="ECO:0000256" key="4">
    <source>
        <dbReference type="ARBA" id="ARBA00023125"/>
    </source>
</evidence>
<sequence>MGAVSRDEDFSAFVQASSGRLLRYARLLCGDAAQAEDLVQAALEKAYPRWDRIRDGEPYAYVRQVVVNHHLSWLRRRPWRERSAGDAADLDHSSPARFADPIDGLVTGMVISTALDVLTRRERSVIVLRYLEDLTEKQTAEELGLAVGTVKSVTFRALRKLRVSAPLGESYVGEST</sequence>
<dbReference type="PANTHER" id="PTHR43133">
    <property type="entry name" value="RNA POLYMERASE ECF-TYPE SIGMA FACTO"/>
    <property type="match status" value="1"/>
</dbReference>
<dbReference type="AlphaFoldDB" id="D2PPD2"/>
<comment type="similarity">
    <text evidence="1">Belongs to the sigma-70 factor family. ECF subfamily.</text>
</comment>
<dbReference type="eggNOG" id="COG1595">
    <property type="taxonomic scope" value="Bacteria"/>
</dbReference>
<keyword evidence="9" id="KW-1185">Reference proteome</keyword>
<dbReference type="Gene3D" id="1.10.1740.10">
    <property type="match status" value="1"/>
</dbReference>
<keyword evidence="5" id="KW-0804">Transcription</keyword>
<dbReference type="SUPFAM" id="SSF88659">
    <property type="entry name" value="Sigma3 and sigma4 domains of RNA polymerase sigma factors"/>
    <property type="match status" value="1"/>
</dbReference>
<dbReference type="GO" id="GO:0016987">
    <property type="term" value="F:sigma factor activity"/>
    <property type="evidence" value="ECO:0007669"/>
    <property type="project" value="UniProtKB-KW"/>
</dbReference>
<dbReference type="NCBIfam" id="TIGR02983">
    <property type="entry name" value="SigE-fam_strep"/>
    <property type="match status" value="1"/>
</dbReference>
<dbReference type="SUPFAM" id="SSF88946">
    <property type="entry name" value="Sigma2 domain of RNA polymerase sigma factors"/>
    <property type="match status" value="1"/>
</dbReference>
<dbReference type="STRING" id="479435.Kfla_5723"/>
<dbReference type="PANTHER" id="PTHR43133:SF50">
    <property type="entry name" value="ECF RNA POLYMERASE SIGMA FACTOR SIGM"/>
    <property type="match status" value="1"/>
</dbReference>
<dbReference type="KEGG" id="kfl:Kfla_5723"/>
<evidence type="ECO:0000256" key="3">
    <source>
        <dbReference type="ARBA" id="ARBA00023082"/>
    </source>
</evidence>
<dbReference type="Gene3D" id="1.10.10.10">
    <property type="entry name" value="Winged helix-like DNA-binding domain superfamily/Winged helix DNA-binding domain"/>
    <property type="match status" value="1"/>
</dbReference>
<evidence type="ECO:0000256" key="2">
    <source>
        <dbReference type="ARBA" id="ARBA00023015"/>
    </source>
</evidence>
<gene>
    <name evidence="8" type="ordered locus">Kfla_5723</name>
</gene>
<evidence type="ECO:0000259" key="6">
    <source>
        <dbReference type="Pfam" id="PF04542"/>
    </source>
</evidence>
<dbReference type="InterPro" id="IPR007627">
    <property type="entry name" value="RNA_pol_sigma70_r2"/>
</dbReference>
<dbReference type="Proteomes" id="UP000007967">
    <property type="component" value="Chromosome"/>
</dbReference>
<reference evidence="9" key="1">
    <citation type="submission" date="2009-09" db="EMBL/GenBank/DDBJ databases">
        <title>The complete genome of Kribbella flavida DSM 17836.</title>
        <authorList>
            <consortium name="US DOE Joint Genome Institute (JGI-PGF)"/>
            <person name="Lucas S."/>
            <person name="Copeland A."/>
            <person name="Lapidus A."/>
            <person name="Glavina del Rio T."/>
            <person name="Dalin E."/>
            <person name="Tice H."/>
            <person name="Bruce D."/>
            <person name="Goodwin L."/>
            <person name="Pitluck S."/>
            <person name="Kyrpides N."/>
            <person name="Mavromatis K."/>
            <person name="Ivanova N."/>
            <person name="Saunders E."/>
            <person name="Brettin T."/>
            <person name="Detter J.C."/>
            <person name="Han C."/>
            <person name="Larimer F."/>
            <person name="Land M."/>
            <person name="Hauser L."/>
            <person name="Markowitz V."/>
            <person name="Cheng J.-F."/>
            <person name="Hugenholtz P."/>
            <person name="Woyke T."/>
            <person name="Wu D."/>
            <person name="Pukall R."/>
            <person name="Klenk H.-P."/>
            <person name="Eisen J.A."/>
        </authorList>
    </citation>
    <scope>NUCLEOTIDE SEQUENCE [LARGE SCALE GENOMIC DNA]</scope>
    <source>
        <strain evidence="9">DSM 17836 / JCM 10339 / NBRC 14399</strain>
    </source>
</reference>
<accession>D2PPD2</accession>
<dbReference type="GO" id="GO:0003677">
    <property type="term" value="F:DNA binding"/>
    <property type="evidence" value="ECO:0007669"/>
    <property type="project" value="UniProtKB-KW"/>
</dbReference>
<evidence type="ECO:0000313" key="9">
    <source>
        <dbReference type="Proteomes" id="UP000007967"/>
    </source>
</evidence>
<dbReference type="InterPro" id="IPR039425">
    <property type="entry name" value="RNA_pol_sigma-70-like"/>
</dbReference>
<evidence type="ECO:0000256" key="1">
    <source>
        <dbReference type="ARBA" id="ARBA00010641"/>
    </source>
</evidence>
<dbReference type="OrthoDB" id="3692620at2"/>
<protein>
    <submittedName>
        <fullName evidence="8">Transcriptional regulator, LuxR family</fullName>
    </submittedName>
</protein>
<dbReference type="InterPro" id="IPR036388">
    <property type="entry name" value="WH-like_DNA-bd_sf"/>
</dbReference>
<evidence type="ECO:0000256" key="5">
    <source>
        <dbReference type="ARBA" id="ARBA00023163"/>
    </source>
</evidence>
<dbReference type="NCBIfam" id="TIGR02937">
    <property type="entry name" value="sigma70-ECF"/>
    <property type="match status" value="1"/>
</dbReference>
<dbReference type="GO" id="GO:0006352">
    <property type="term" value="P:DNA-templated transcription initiation"/>
    <property type="evidence" value="ECO:0007669"/>
    <property type="project" value="InterPro"/>
</dbReference>
<dbReference type="InterPro" id="IPR014284">
    <property type="entry name" value="RNA_pol_sigma-70_dom"/>
</dbReference>
<dbReference type="InterPro" id="IPR013325">
    <property type="entry name" value="RNA_pol_sigma_r2"/>
</dbReference>
<name>D2PPD2_KRIFD</name>
<dbReference type="CDD" id="cd06171">
    <property type="entry name" value="Sigma70_r4"/>
    <property type="match status" value="1"/>
</dbReference>
<dbReference type="Pfam" id="PF04545">
    <property type="entry name" value="Sigma70_r4"/>
    <property type="match status" value="1"/>
</dbReference>
<dbReference type="InterPro" id="IPR014325">
    <property type="entry name" value="RNA_pol_sigma-E_actinobac"/>
</dbReference>
<reference evidence="8 9" key="2">
    <citation type="journal article" date="2010" name="Stand. Genomic Sci.">
        <title>Complete genome sequence of Kribbella flavida type strain (IFO 14399).</title>
        <authorList>
            <person name="Pukall R."/>
            <person name="Lapidus A."/>
            <person name="Glavina Del Rio T."/>
            <person name="Copeland A."/>
            <person name="Tice H."/>
            <person name="Cheng J.-F."/>
            <person name="Lucas S."/>
            <person name="Chen F."/>
            <person name="Nolan M."/>
            <person name="LaButti K."/>
            <person name="Pati A."/>
            <person name="Ivanova N."/>
            <person name="Mavrommatis K."/>
            <person name="Mikhailova N."/>
            <person name="Pitluck S."/>
            <person name="Bruce D."/>
            <person name="Goodwin L."/>
            <person name="Land M."/>
            <person name="Hauser L."/>
            <person name="Chang Y.-J."/>
            <person name="Jeffries C.D."/>
            <person name="Chen A."/>
            <person name="Palaniappan K."/>
            <person name="Chain P."/>
            <person name="Rohde M."/>
            <person name="Goeker M."/>
            <person name="Bristow J."/>
            <person name="Eisen J.A."/>
            <person name="Markowitz V."/>
            <person name="Hugenholtz P."/>
            <person name="Kyrpides N.C."/>
            <person name="Klenk H.-P."/>
            <person name="Brettin T."/>
        </authorList>
    </citation>
    <scope>NUCLEOTIDE SEQUENCE [LARGE SCALE GENOMIC DNA]</scope>
    <source>
        <strain evidence="9">DSM 17836 / JCM 10339 / NBRC 14399</strain>
    </source>
</reference>
<evidence type="ECO:0000313" key="8">
    <source>
        <dbReference type="EMBL" id="ADB34728.1"/>
    </source>
</evidence>